<reference evidence="2" key="1">
    <citation type="journal article" date="2020" name="Int. J. Syst. Evol. Microbiol.">
        <title>Aquipluma nitroreducens gen. nov. sp. nov., a novel facultatively anaerobic bacterium isolated from a freshwater lake.</title>
        <authorList>
            <person name="Watanabe M."/>
            <person name="Kojima H."/>
            <person name="Fukui M."/>
        </authorList>
    </citation>
    <scope>NUCLEOTIDE SEQUENCE</scope>
    <source>
        <strain evidence="2">MeG22</strain>
    </source>
</reference>
<name>A0A5K7SA03_9BACT</name>
<organism evidence="2 3">
    <name type="scientific">Aquipluma nitroreducens</name>
    <dbReference type="NCBI Taxonomy" id="2010828"/>
    <lineage>
        <taxon>Bacteria</taxon>
        <taxon>Pseudomonadati</taxon>
        <taxon>Bacteroidota</taxon>
        <taxon>Bacteroidia</taxon>
        <taxon>Marinilabiliales</taxon>
        <taxon>Prolixibacteraceae</taxon>
        <taxon>Aquipluma</taxon>
    </lineage>
</organism>
<dbReference type="KEGG" id="anf:AQPE_2573"/>
<dbReference type="EMBL" id="AP018694">
    <property type="protein sequence ID" value="BBE18411.1"/>
    <property type="molecule type" value="Genomic_DNA"/>
</dbReference>
<dbReference type="Proteomes" id="UP001193389">
    <property type="component" value="Chromosome"/>
</dbReference>
<keyword evidence="3" id="KW-1185">Reference proteome</keyword>
<dbReference type="AlphaFoldDB" id="A0A5K7SA03"/>
<sequence length="58" mass="7091">MPCTFLFDFILNMFNAVFYFFVRKPNYVNSPSFQFCFSPNIIFFLILRFMYSTVNLNY</sequence>
<protein>
    <submittedName>
        <fullName evidence="2">Uncharacterized protein</fullName>
    </submittedName>
</protein>
<feature type="transmembrane region" description="Helical" evidence="1">
    <location>
        <begin position="6"/>
        <end position="22"/>
    </location>
</feature>
<keyword evidence="1" id="KW-0812">Transmembrane</keyword>
<evidence type="ECO:0000313" key="2">
    <source>
        <dbReference type="EMBL" id="BBE18411.1"/>
    </source>
</evidence>
<keyword evidence="1" id="KW-1133">Transmembrane helix</keyword>
<evidence type="ECO:0000313" key="3">
    <source>
        <dbReference type="Proteomes" id="UP001193389"/>
    </source>
</evidence>
<keyword evidence="1" id="KW-0472">Membrane</keyword>
<gene>
    <name evidence="2" type="ORF">AQPE_2573</name>
</gene>
<feature type="transmembrane region" description="Helical" evidence="1">
    <location>
        <begin position="34"/>
        <end position="51"/>
    </location>
</feature>
<accession>A0A5K7SA03</accession>
<evidence type="ECO:0000256" key="1">
    <source>
        <dbReference type="SAM" id="Phobius"/>
    </source>
</evidence>
<proteinExistence type="predicted"/>